<evidence type="ECO:0000313" key="6">
    <source>
        <dbReference type="Proteomes" id="UP001497480"/>
    </source>
</evidence>
<organism evidence="5 6">
    <name type="scientific">Lupinus luteus</name>
    <name type="common">European yellow lupine</name>
    <dbReference type="NCBI Taxonomy" id="3873"/>
    <lineage>
        <taxon>Eukaryota</taxon>
        <taxon>Viridiplantae</taxon>
        <taxon>Streptophyta</taxon>
        <taxon>Embryophyta</taxon>
        <taxon>Tracheophyta</taxon>
        <taxon>Spermatophyta</taxon>
        <taxon>Magnoliopsida</taxon>
        <taxon>eudicotyledons</taxon>
        <taxon>Gunneridae</taxon>
        <taxon>Pentapetalae</taxon>
        <taxon>rosids</taxon>
        <taxon>fabids</taxon>
        <taxon>Fabales</taxon>
        <taxon>Fabaceae</taxon>
        <taxon>Papilionoideae</taxon>
        <taxon>50 kb inversion clade</taxon>
        <taxon>genistoids sensu lato</taxon>
        <taxon>core genistoids</taxon>
        <taxon>Genisteae</taxon>
        <taxon>Lupinus</taxon>
    </lineage>
</organism>
<dbReference type="PANTHER" id="PTHR33124">
    <property type="entry name" value="TRANSCRIPTION FACTOR IBH1-LIKE 1"/>
    <property type="match status" value="1"/>
</dbReference>
<protein>
    <submittedName>
        <fullName evidence="5">Uncharacterized protein</fullName>
    </submittedName>
</protein>
<evidence type="ECO:0000256" key="4">
    <source>
        <dbReference type="ARBA" id="ARBA00023242"/>
    </source>
</evidence>
<proteinExistence type="predicted"/>
<dbReference type="CDD" id="cd11444">
    <property type="entry name" value="bHLH_AtIBH1_like"/>
    <property type="match status" value="1"/>
</dbReference>
<evidence type="ECO:0000313" key="5">
    <source>
        <dbReference type="EMBL" id="CAL0333421.1"/>
    </source>
</evidence>
<evidence type="ECO:0000256" key="2">
    <source>
        <dbReference type="ARBA" id="ARBA00023015"/>
    </source>
</evidence>
<dbReference type="AlphaFoldDB" id="A0AAV1YJ37"/>
<evidence type="ECO:0000256" key="3">
    <source>
        <dbReference type="ARBA" id="ARBA00023163"/>
    </source>
</evidence>
<keyword evidence="6" id="KW-1185">Reference proteome</keyword>
<sequence>MGVSSHPLLVSPTLKYIPKPTEENKSSSYEWNKVLVTQDTKQRSTKKSVKGRKQGKILRKKRTLLVEGSRRQAKEIQRRVRTLKRLIPNNQSMGLDGLYKETFDYILSLQMKVKAMQLMVQTLTG</sequence>
<dbReference type="PANTHER" id="PTHR33124:SF39">
    <property type="entry name" value="TRANSCRIPTION FACTOR UPBEAT1"/>
    <property type="match status" value="1"/>
</dbReference>
<name>A0AAV1YJ37_LUPLU</name>
<dbReference type="Proteomes" id="UP001497480">
    <property type="component" value="Unassembled WGS sequence"/>
</dbReference>
<dbReference type="GO" id="GO:0006355">
    <property type="term" value="P:regulation of DNA-templated transcription"/>
    <property type="evidence" value="ECO:0007669"/>
    <property type="project" value="InterPro"/>
</dbReference>
<keyword evidence="3" id="KW-0804">Transcription</keyword>
<dbReference type="InterPro" id="IPR044660">
    <property type="entry name" value="IBH1-like"/>
</dbReference>
<reference evidence="5 6" key="1">
    <citation type="submission" date="2024-03" db="EMBL/GenBank/DDBJ databases">
        <authorList>
            <person name="Martinez-Hernandez J."/>
        </authorList>
    </citation>
    <scope>NUCLEOTIDE SEQUENCE [LARGE SCALE GENOMIC DNA]</scope>
</reference>
<dbReference type="EMBL" id="CAXHTB010000025">
    <property type="protein sequence ID" value="CAL0333421.1"/>
    <property type="molecule type" value="Genomic_DNA"/>
</dbReference>
<dbReference type="GO" id="GO:0005634">
    <property type="term" value="C:nucleus"/>
    <property type="evidence" value="ECO:0007669"/>
    <property type="project" value="UniProtKB-SubCell"/>
</dbReference>
<dbReference type="InterPro" id="IPR044549">
    <property type="entry name" value="bHLH_AtIBH1-like"/>
</dbReference>
<comment type="caution">
    <text evidence="5">The sequence shown here is derived from an EMBL/GenBank/DDBJ whole genome shotgun (WGS) entry which is preliminary data.</text>
</comment>
<keyword evidence="2" id="KW-0805">Transcription regulation</keyword>
<gene>
    <name evidence="5" type="ORF">LLUT_LOCUS34481</name>
</gene>
<accession>A0AAV1YJ37</accession>
<keyword evidence="4" id="KW-0539">Nucleus</keyword>
<comment type="subcellular location">
    <subcellularLocation>
        <location evidence="1">Nucleus</location>
    </subcellularLocation>
</comment>
<evidence type="ECO:0000256" key="1">
    <source>
        <dbReference type="ARBA" id="ARBA00004123"/>
    </source>
</evidence>